<keyword evidence="2" id="KW-1185">Reference proteome</keyword>
<dbReference type="InParanoid" id="W2RSJ8"/>
<dbReference type="GeneID" id="19973044"/>
<dbReference type="HOGENOM" id="CLU_1175386_0_0_1"/>
<dbReference type="Proteomes" id="UP000030752">
    <property type="component" value="Unassembled WGS sequence"/>
</dbReference>
<accession>W2RSJ8</accession>
<organism evidence="1 2">
    <name type="scientific">Cyphellophora europaea (strain CBS 101466)</name>
    <name type="common">Phialophora europaea</name>
    <dbReference type="NCBI Taxonomy" id="1220924"/>
    <lineage>
        <taxon>Eukaryota</taxon>
        <taxon>Fungi</taxon>
        <taxon>Dikarya</taxon>
        <taxon>Ascomycota</taxon>
        <taxon>Pezizomycotina</taxon>
        <taxon>Eurotiomycetes</taxon>
        <taxon>Chaetothyriomycetidae</taxon>
        <taxon>Chaetothyriales</taxon>
        <taxon>Cyphellophoraceae</taxon>
        <taxon>Cyphellophora</taxon>
    </lineage>
</organism>
<gene>
    <name evidence="1" type="ORF">HMPREF1541_05705</name>
</gene>
<evidence type="ECO:0000313" key="1">
    <source>
        <dbReference type="EMBL" id="ETN39481.1"/>
    </source>
</evidence>
<evidence type="ECO:0000313" key="2">
    <source>
        <dbReference type="Proteomes" id="UP000030752"/>
    </source>
</evidence>
<name>W2RSJ8_CYPE1</name>
<dbReference type="RefSeq" id="XP_008718266.1">
    <property type="nucleotide sequence ID" value="XM_008720044.1"/>
</dbReference>
<protein>
    <submittedName>
        <fullName evidence="1">Uncharacterized protein</fullName>
    </submittedName>
</protein>
<dbReference type="AlphaFoldDB" id="W2RSJ8"/>
<proteinExistence type="predicted"/>
<dbReference type="EMBL" id="KB822721">
    <property type="protein sequence ID" value="ETN39481.1"/>
    <property type="molecule type" value="Genomic_DNA"/>
</dbReference>
<dbReference type="VEuPathDB" id="FungiDB:HMPREF1541_05705"/>
<sequence length="236" mass="25953">MHMDAVKAHIGGISGTTGGVTKTSDHDQSMQRVFYDLKGFSCTRAKLPTSSLDIADSIYQGIAMRNAELLPLTGVNARKRSWSAADVCAAYREYFLLFDPTDAQEETVAAAIAFIMQGTIKMLPTRYTGQSSVLWSAQQLLCDVALSLLPKEIEPDVVTGIPKEKVLTCALEYIVGQCGLLLDTKSLRRADKRVLHETLGVTLNAVIRFANVRKVVEKARILLMHVEKGEPLLERS</sequence>
<reference evidence="1 2" key="1">
    <citation type="submission" date="2013-03" db="EMBL/GenBank/DDBJ databases">
        <title>The Genome Sequence of Phialophora europaea CBS 101466.</title>
        <authorList>
            <consortium name="The Broad Institute Genomics Platform"/>
            <person name="Cuomo C."/>
            <person name="de Hoog S."/>
            <person name="Gorbushina A."/>
            <person name="Walker B."/>
            <person name="Young S.K."/>
            <person name="Zeng Q."/>
            <person name="Gargeya S."/>
            <person name="Fitzgerald M."/>
            <person name="Haas B."/>
            <person name="Abouelleil A."/>
            <person name="Allen A.W."/>
            <person name="Alvarado L."/>
            <person name="Arachchi H.M."/>
            <person name="Berlin A.M."/>
            <person name="Chapman S.B."/>
            <person name="Gainer-Dewar J."/>
            <person name="Goldberg J."/>
            <person name="Griggs A."/>
            <person name="Gujja S."/>
            <person name="Hansen M."/>
            <person name="Howarth C."/>
            <person name="Imamovic A."/>
            <person name="Ireland A."/>
            <person name="Larimer J."/>
            <person name="McCowan C."/>
            <person name="Murphy C."/>
            <person name="Pearson M."/>
            <person name="Poon T.W."/>
            <person name="Priest M."/>
            <person name="Roberts A."/>
            <person name="Saif S."/>
            <person name="Shea T."/>
            <person name="Sisk P."/>
            <person name="Sykes S."/>
            <person name="Wortman J."/>
            <person name="Nusbaum C."/>
            <person name="Birren B."/>
        </authorList>
    </citation>
    <scope>NUCLEOTIDE SEQUENCE [LARGE SCALE GENOMIC DNA]</scope>
    <source>
        <strain evidence="1 2">CBS 101466</strain>
    </source>
</reference>